<feature type="domain" description="Glycosyltransferase 2-like" evidence="2">
    <location>
        <begin position="10"/>
        <end position="118"/>
    </location>
</feature>
<feature type="transmembrane region" description="Helical" evidence="1">
    <location>
        <begin position="312"/>
        <end position="331"/>
    </location>
</feature>
<evidence type="ECO:0000313" key="3">
    <source>
        <dbReference type="EMBL" id="PJE68825.1"/>
    </source>
</evidence>
<proteinExistence type="predicted"/>
<protein>
    <recommendedName>
        <fullName evidence="2">Glycosyltransferase 2-like domain-containing protein</fullName>
    </recommendedName>
</protein>
<evidence type="ECO:0000256" key="1">
    <source>
        <dbReference type="SAM" id="Phobius"/>
    </source>
</evidence>
<dbReference type="SUPFAM" id="SSF53448">
    <property type="entry name" value="Nucleotide-diphospho-sugar transferases"/>
    <property type="match status" value="1"/>
</dbReference>
<dbReference type="PANTHER" id="PTHR22916">
    <property type="entry name" value="GLYCOSYLTRANSFERASE"/>
    <property type="match status" value="1"/>
</dbReference>
<dbReference type="AlphaFoldDB" id="A0A2M8L4U9"/>
<keyword evidence="1" id="KW-1133">Transmembrane helix</keyword>
<dbReference type="Gene3D" id="3.90.550.10">
    <property type="entry name" value="Spore Coat Polysaccharide Biosynthesis Protein SpsA, Chain A"/>
    <property type="match status" value="1"/>
</dbReference>
<dbReference type="Proteomes" id="UP000229500">
    <property type="component" value="Unassembled WGS sequence"/>
</dbReference>
<organism evidence="3 4">
    <name type="scientific">Candidatus Shapirobacteria bacterium CG10_big_fil_rev_8_21_14_0_10_38_14</name>
    <dbReference type="NCBI Taxonomy" id="1974483"/>
    <lineage>
        <taxon>Bacteria</taxon>
        <taxon>Candidatus Shapironibacteriota</taxon>
    </lineage>
</organism>
<dbReference type="InterPro" id="IPR001173">
    <property type="entry name" value="Glyco_trans_2-like"/>
</dbReference>
<gene>
    <name evidence="3" type="ORF">COU96_02870</name>
</gene>
<feature type="transmembrane region" description="Helical" evidence="1">
    <location>
        <begin position="283"/>
        <end position="300"/>
    </location>
</feature>
<reference evidence="4" key="1">
    <citation type="submission" date="2017-09" db="EMBL/GenBank/DDBJ databases">
        <title>Depth-based differentiation of microbial function through sediment-hosted aquifers and enrichment of novel symbionts in the deep terrestrial subsurface.</title>
        <authorList>
            <person name="Probst A.J."/>
            <person name="Ladd B."/>
            <person name="Jarett J.K."/>
            <person name="Geller-Mcgrath D.E."/>
            <person name="Sieber C.M.K."/>
            <person name="Emerson J.B."/>
            <person name="Anantharaman K."/>
            <person name="Thomas B.C."/>
            <person name="Malmstrom R."/>
            <person name="Stieglmeier M."/>
            <person name="Klingl A."/>
            <person name="Woyke T."/>
            <person name="Ryan C.M."/>
            <person name="Banfield J.F."/>
        </authorList>
    </citation>
    <scope>NUCLEOTIDE SEQUENCE [LARGE SCALE GENOMIC DNA]</scope>
</reference>
<comment type="caution">
    <text evidence="3">The sequence shown here is derived from an EMBL/GenBank/DDBJ whole genome shotgun (WGS) entry which is preliminary data.</text>
</comment>
<keyword evidence="1" id="KW-0472">Membrane</keyword>
<sequence length="346" mass="40089">MSKKISPSISILIPTLNAGRVLKKCLISIVEQNYPRNKIEIIIADGGSTDDTLSIIDKLQIPNSKFQIKVFPNPLKTGEAGKAVALHQAQNELVALIDSDNCLPTKNWLNKMVKPFDDLKIMGSEPWEFTYRKNDSLINRYCALIGANDPYCYFVGNYDKKSVLSDKWTGLKIEQKDKSQYLKIKITQGILPTIGANGTIWRTQVLKAAVGKSNYLFDTDIPYALMKNGPFYFAKVKIGIIHDYCHHIKDFYRKQKRRARDFFYLESRKERGETYQRQLAKQLYFIFSVVLVLPLIFQAIKGYTKKPDKAWFFHPLACLLTFWLYVSETILAQFKKREMKRESWRQ</sequence>
<keyword evidence="1" id="KW-0812">Transmembrane</keyword>
<dbReference type="EMBL" id="PFEL01000105">
    <property type="protein sequence ID" value="PJE68825.1"/>
    <property type="molecule type" value="Genomic_DNA"/>
</dbReference>
<dbReference type="Pfam" id="PF00535">
    <property type="entry name" value="Glycos_transf_2"/>
    <property type="match status" value="1"/>
</dbReference>
<evidence type="ECO:0000313" key="4">
    <source>
        <dbReference type="Proteomes" id="UP000229500"/>
    </source>
</evidence>
<dbReference type="InterPro" id="IPR029044">
    <property type="entry name" value="Nucleotide-diphossugar_trans"/>
</dbReference>
<name>A0A2M8L4U9_9BACT</name>
<evidence type="ECO:0000259" key="2">
    <source>
        <dbReference type="Pfam" id="PF00535"/>
    </source>
</evidence>
<accession>A0A2M8L4U9</accession>